<dbReference type="SMART" id="SM00448">
    <property type="entry name" value="REC"/>
    <property type="match status" value="1"/>
</dbReference>
<feature type="region of interest" description="Disordered" evidence="7">
    <location>
        <begin position="286"/>
        <end position="317"/>
    </location>
</feature>
<dbReference type="EC" id="2.7.13.3" evidence="2"/>
<protein>
    <recommendedName>
        <fullName evidence="2">histidine kinase</fullName>
        <ecNumber evidence="2">2.7.13.3</ecNumber>
    </recommendedName>
</protein>
<keyword evidence="11" id="KW-1185">Reference proteome</keyword>
<dbReference type="PANTHER" id="PTHR43047:SF72">
    <property type="entry name" value="OSMOSENSING HISTIDINE PROTEIN KINASE SLN1"/>
    <property type="match status" value="1"/>
</dbReference>
<dbReference type="InterPro" id="IPR036890">
    <property type="entry name" value="HATPase_C_sf"/>
</dbReference>
<dbReference type="Gene3D" id="1.10.287.130">
    <property type="match status" value="1"/>
</dbReference>
<dbReference type="SUPFAM" id="SSF47384">
    <property type="entry name" value="Homodimeric domain of signal transducing histidine kinase"/>
    <property type="match status" value="1"/>
</dbReference>
<feature type="compositionally biased region" description="Polar residues" evidence="7">
    <location>
        <begin position="376"/>
        <end position="391"/>
    </location>
</feature>
<dbReference type="OrthoDB" id="303614at2759"/>
<dbReference type="Gene3D" id="3.30.450.40">
    <property type="match status" value="1"/>
</dbReference>
<feature type="modified residue" description="4-aspartylphosphate" evidence="6">
    <location>
        <position position="1129"/>
    </location>
</feature>
<feature type="domain" description="Response regulatory" evidence="9">
    <location>
        <begin position="1078"/>
        <end position="1199"/>
    </location>
</feature>
<evidence type="ECO:0000256" key="2">
    <source>
        <dbReference type="ARBA" id="ARBA00012438"/>
    </source>
</evidence>
<dbReference type="Gene3D" id="3.30.565.10">
    <property type="entry name" value="Histidine kinase-like ATPase, C-terminal domain"/>
    <property type="match status" value="1"/>
</dbReference>
<evidence type="ECO:0000256" key="3">
    <source>
        <dbReference type="ARBA" id="ARBA00022553"/>
    </source>
</evidence>
<feature type="domain" description="Histidine kinase" evidence="8">
    <location>
        <begin position="575"/>
        <end position="868"/>
    </location>
</feature>
<evidence type="ECO:0000256" key="5">
    <source>
        <dbReference type="ARBA" id="ARBA00022777"/>
    </source>
</evidence>
<dbReference type="CDD" id="cd17546">
    <property type="entry name" value="REC_hyHK_CKI1_RcsC-like"/>
    <property type="match status" value="1"/>
</dbReference>
<feature type="compositionally biased region" description="Polar residues" evidence="7">
    <location>
        <begin position="243"/>
        <end position="259"/>
    </location>
</feature>
<feature type="region of interest" description="Disordered" evidence="7">
    <location>
        <begin position="446"/>
        <end position="488"/>
    </location>
</feature>
<dbReference type="GO" id="GO:0009927">
    <property type="term" value="F:histidine phosphotransfer kinase activity"/>
    <property type="evidence" value="ECO:0007669"/>
    <property type="project" value="TreeGrafter"/>
</dbReference>
<dbReference type="InterPro" id="IPR036097">
    <property type="entry name" value="HisK_dim/P_sf"/>
</dbReference>
<dbReference type="InterPro" id="IPR001789">
    <property type="entry name" value="Sig_transdc_resp-reg_receiver"/>
</dbReference>
<dbReference type="InterPro" id="IPR005467">
    <property type="entry name" value="His_kinase_dom"/>
</dbReference>
<evidence type="ECO:0000256" key="4">
    <source>
        <dbReference type="ARBA" id="ARBA00022679"/>
    </source>
</evidence>
<reference evidence="10" key="1">
    <citation type="submission" date="2022-10" db="EMBL/GenBank/DDBJ databases">
        <title>Tapping the CABI collections for fungal endophytes: first genome assemblies for Collariella, Neodidymelliopsis, Ascochyta clinopodiicola, Didymella pomorum, Didymosphaeria variabile, Neocosmospora piperis and Neocucurbitaria cava.</title>
        <authorList>
            <person name="Hill R."/>
        </authorList>
    </citation>
    <scope>NUCLEOTIDE SEQUENCE</scope>
    <source>
        <strain evidence="10">IMI 366586</strain>
    </source>
</reference>
<feature type="compositionally biased region" description="Polar residues" evidence="7">
    <location>
        <begin position="286"/>
        <end position="307"/>
    </location>
</feature>
<feature type="region of interest" description="Disordered" evidence="7">
    <location>
        <begin position="376"/>
        <end position="397"/>
    </location>
</feature>
<name>A0A9W9BS55_9HYPO</name>
<dbReference type="Pfam" id="PF00072">
    <property type="entry name" value="Response_reg"/>
    <property type="match status" value="1"/>
</dbReference>
<accession>A0A9W9BS55</accession>
<sequence>MAVIEGARAPKKMSVSEATRERETFRYDGALFANVKFNDAGTPIPSSELITCPDAILTALARLAASQTGTARSLISLFDQSYQYIVAEATPTMPLIPSLSESARNYESLWLCGTAIPRVHGVCEHTLCGDEFGHFVEGNDDQELPILVVEDLASDPRFASKPYCQPGGQARFYAAVPIRTERGVNIGVLCVIDTSPGAAWSDQHSQLLRELSWAAMGHLEAVSLRNPQRRTERMSRGLRDFVENNSPISGEQPSSTPDTIKSPGPSEEQHPMDLGGAIEGAVLQDTAPSSTGFPATITSQQSATDQPGSGAPSVRQETALHSKGSFNTTNGIFSKAAETVQSALEADGCLFLNADILQFSTSSDLADEDLATRRPSTFSYSGSESAHTVVSSEDRPMSPCQILGTSDVSTPTPDDTVEPSHVPLPQTLLARMIRRYPKGQVFNFGANGELQPDDLPEDPKSDSPLSPFIGHEPEAPKWQPFPARQSDKPRIEPKEASILLETFPNARSVAFVPIWDPRRERWSAGGFVHTLAPNRTFTLDLDLTYLRALGVLAASEAFRIETMASDKAKSDALGSLSHELRSPLHGAVLSVELLNDTQLSIPQQNIVHTIETCCRTLSDTIEHLLDYSKVNSLASQEASQQAKADGQGLKRAPSFMTAMKPFCKTVHLDILVEEVMESVYAGFNFQHLSISQLPRQPPQHGHHDIASIRRLDSMQAMEELGPSATTGNSQTSFGDVAVFLTVDPSCSWAFYTHPGPMRRIVMNLFGNSLKYTHRGLIKVSLQQTSIMCPSSKERWVTLTVADTGVGIGQDFLQNSIFKPFAQENHLSSGTGVGLSFVKQITTQLGGHISVSSRIGVGTTVTVSLPMTLQDCRPTPATPSAESEEKFESQLRKLHGLRVRMLDCSKHQGGGLPSTTMETPDVLVQNICRDWMHMEVNSELESKQLVPDLIIWSEDRLEQPLSAQEPLSDVPGVVLCANAQTAYQYATGAKATPRPGIFEFISQPLGPRKLARAFSLALHRWTIAQTSAMPPTPTAQSTTEPERNREDIVPVPIISPGTPFPLSSEETPSPSQDYFTTPEFLLVDDNFINLKILTSYMKKLKQPYQTATNGQEALSAYETDSGRYVCILMDISMPIMDGFEATRRIRSFEQRHGLRPALILALTGLASEEAQREAVVSGVDLFLTKPVRLKELGPILRSRGVIPVNSETKGADNA</sequence>
<keyword evidence="4" id="KW-0808">Transferase</keyword>
<dbReference type="SUPFAM" id="SSF55781">
    <property type="entry name" value="GAF domain-like"/>
    <property type="match status" value="1"/>
</dbReference>
<dbReference type="PRINTS" id="PR00344">
    <property type="entry name" value="BCTRLSENSOR"/>
</dbReference>
<dbReference type="Gene3D" id="3.40.50.2300">
    <property type="match status" value="1"/>
</dbReference>
<dbReference type="AlphaFoldDB" id="A0A9W9BS55"/>
<dbReference type="SMART" id="SM00388">
    <property type="entry name" value="HisKA"/>
    <property type="match status" value="1"/>
</dbReference>
<evidence type="ECO:0000259" key="8">
    <source>
        <dbReference type="PROSITE" id="PS50109"/>
    </source>
</evidence>
<dbReference type="InterPro" id="IPR003018">
    <property type="entry name" value="GAF"/>
</dbReference>
<evidence type="ECO:0000259" key="9">
    <source>
        <dbReference type="PROSITE" id="PS50110"/>
    </source>
</evidence>
<dbReference type="Pfam" id="PF02518">
    <property type="entry name" value="HATPase_c"/>
    <property type="match status" value="1"/>
</dbReference>
<evidence type="ECO:0000313" key="10">
    <source>
        <dbReference type="EMBL" id="KAJ4327662.1"/>
    </source>
</evidence>
<dbReference type="SMART" id="SM00387">
    <property type="entry name" value="HATPase_c"/>
    <property type="match status" value="1"/>
</dbReference>
<dbReference type="PROSITE" id="PS50109">
    <property type="entry name" value="HIS_KIN"/>
    <property type="match status" value="1"/>
</dbReference>
<dbReference type="InterPro" id="IPR003594">
    <property type="entry name" value="HATPase_dom"/>
</dbReference>
<comment type="caution">
    <text evidence="10">The sequence shown here is derived from an EMBL/GenBank/DDBJ whole genome shotgun (WGS) entry which is preliminary data.</text>
</comment>
<organism evidence="10 11">
    <name type="scientific">Fusarium piperis</name>
    <dbReference type="NCBI Taxonomy" id="1435070"/>
    <lineage>
        <taxon>Eukaryota</taxon>
        <taxon>Fungi</taxon>
        <taxon>Dikarya</taxon>
        <taxon>Ascomycota</taxon>
        <taxon>Pezizomycotina</taxon>
        <taxon>Sordariomycetes</taxon>
        <taxon>Hypocreomycetidae</taxon>
        <taxon>Hypocreales</taxon>
        <taxon>Nectriaceae</taxon>
        <taxon>Fusarium</taxon>
        <taxon>Fusarium solani species complex</taxon>
    </lineage>
</organism>
<keyword evidence="3 6" id="KW-0597">Phosphoprotein</keyword>
<feature type="region of interest" description="Disordered" evidence="7">
    <location>
        <begin position="226"/>
        <end position="273"/>
    </location>
</feature>
<dbReference type="EMBL" id="JAPEUR010000021">
    <property type="protein sequence ID" value="KAJ4327662.1"/>
    <property type="molecule type" value="Genomic_DNA"/>
</dbReference>
<dbReference type="InterPro" id="IPR003661">
    <property type="entry name" value="HisK_dim/P_dom"/>
</dbReference>
<dbReference type="GO" id="GO:0005886">
    <property type="term" value="C:plasma membrane"/>
    <property type="evidence" value="ECO:0007669"/>
    <property type="project" value="TreeGrafter"/>
</dbReference>
<evidence type="ECO:0000256" key="7">
    <source>
        <dbReference type="SAM" id="MobiDB-lite"/>
    </source>
</evidence>
<proteinExistence type="predicted"/>
<dbReference type="InterPro" id="IPR029016">
    <property type="entry name" value="GAF-like_dom_sf"/>
</dbReference>
<dbReference type="Pfam" id="PF01590">
    <property type="entry name" value="GAF"/>
    <property type="match status" value="1"/>
</dbReference>
<dbReference type="Proteomes" id="UP001140502">
    <property type="component" value="Unassembled WGS sequence"/>
</dbReference>
<evidence type="ECO:0000313" key="11">
    <source>
        <dbReference type="Proteomes" id="UP001140502"/>
    </source>
</evidence>
<evidence type="ECO:0000256" key="6">
    <source>
        <dbReference type="PROSITE-ProRule" id="PRU00169"/>
    </source>
</evidence>
<dbReference type="InterPro" id="IPR011006">
    <property type="entry name" value="CheY-like_superfamily"/>
</dbReference>
<comment type="catalytic activity">
    <reaction evidence="1">
        <text>ATP + protein L-histidine = ADP + protein N-phospho-L-histidine.</text>
        <dbReference type="EC" id="2.7.13.3"/>
    </reaction>
</comment>
<dbReference type="GO" id="GO:0000155">
    <property type="term" value="F:phosphorelay sensor kinase activity"/>
    <property type="evidence" value="ECO:0007669"/>
    <property type="project" value="InterPro"/>
</dbReference>
<feature type="region of interest" description="Disordered" evidence="7">
    <location>
        <begin position="1027"/>
        <end position="1046"/>
    </location>
</feature>
<dbReference type="InterPro" id="IPR004358">
    <property type="entry name" value="Sig_transdc_His_kin-like_C"/>
</dbReference>
<gene>
    <name evidence="10" type="ORF">N0V84_001912</name>
</gene>
<feature type="compositionally biased region" description="Basic and acidic residues" evidence="7">
    <location>
        <begin position="229"/>
        <end position="242"/>
    </location>
</feature>
<dbReference type="Pfam" id="PF00512">
    <property type="entry name" value="HisKA"/>
    <property type="match status" value="1"/>
</dbReference>
<dbReference type="SUPFAM" id="SSF55874">
    <property type="entry name" value="ATPase domain of HSP90 chaperone/DNA topoisomerase II/histidine kinase"/>
    <property type="match status" value="1"/>
</dbReference>
<keyword evidence="5" id="KW-0418">Kinase</keyword>
<feature type="compositionally biased region" description="Polar residues" evidence="7">
    <location>
        <begin position="1027"/>
        <end position="1038"/>
    </location>
</feature>
<dbReference type="PANTHER" id="PTHR43047">
    <property type="entry name" value="TWO-COMPONENT HISTIDINE PROTEIN KINASE"/>
    <property type="match status" value="1"/>
</dbReference>
<evidence type="ECO:0000256" key="1">
    <source>
        <dbReference type="ARBA" id="ARBA00000085"/>
    </source>
</evidence>
<dbReference type="PROSITE" id="PS50110">
    <property type="entry name" value="RESPONSE_REGULATORY"/>
    <property type="match status" value="1"/>
</dbReference>
<dbReference type="CDD" id="cd00082">
    <property type="entry name" value="HisKA"/>
    <property type="match status" value="1"/>
</dbReference>
<dbReference type="SUPFAM" id="SSF52172">
    <property type="entry name" value="CheY-like"/>
    <property type="match status" value="1"/>
</dbReference>